<feature type="signal peptide" evidence="2">
    <location>
        <begin position="1"/>
        <end position="16"/>
    </location>
</feature>
<comment type="caution">
    <text evidence="3">The sequence shown here is derived from an EMBL/GenBank/DDBJ whole genome shotgun (WGS) entry which is preliminary data.</text>
</comment>
<reference evidence="3 4" key="1">
    <citation type="submission" date="2019-09" db="EMBL/GenBank/DDBJ databases">
        <authorList>
            <person name="Ou C."/>
        </authorList>
    </citation>
    <scope>NUCLEOTIDE SEQUENCE [LARGE SCALE GENOMIC DNA]</scope>
    <source>
        <strain evidence="3">S2</strain>
        <tissue evidence="3">Leaf</tissue>
    </source>
</reference>
<dbReference type="Proteomes" id="UP000327157">
    <property type="component" value="Chromosome 9"/>
</dbReference>
<reference evidence="3 4" key="3">
    <citation type="submission" date="2019-11" db="EMBL/GenBank/DDBJ databases">
        <title>A de novo genome assembly of a pear dwarfing rootstock.</title>
        <authorList>
            <person name="Wang F."/>
            <person name="Wang J."/>
            <person name="Li S."/>
            <person name="Zhang Y."/>
            <person name="Fang M."/>
            <person name="Ma L."/>
            <person name="Zhao Y."/>
            <person name="Jiang S."/>
        </authorList>
    </citation>
    <scope>NUCLEOTIDE SEQUENCE [LARGE SCALE GENOMIC DNA]</scope>
    <source>
        <strain evidence="3">S2</strain>
        <tissue evidence="3">Leaf</tissue>
    </source>
</reference>
<evidence type="ECO:0000256" key="1">
    <source>
        <dbReference type="SAM" id="Phobius"/>
    </source>
</evidence>
<name>A0A5N5GGL9_9ROSA</name>
<keyword evidence="2" id="KW-0732">Signal</keyword>
<keyword evidence="1" id="KW-1133">Transmembrane helix</keyword>
<feature type="chain" id="PRO_5024308910" evidence="2">
    <location>
        <begin position="17"/>
        <end position="70"/>
    </location>
</feature>
<dbReference type="EMBL" id="SMOL01000458">
    <property type="protein sequence ID" value="KAB2612500.1"/>
    <property type="molecule type" value="Genomic_DNA"/>
</dbReference>
<reference evidence="4" key="2">
    <citation type="submission" date="2019-10" db="EMBL/GenBank/DDBJ databases">
        <title>A de novo genome assembly of a pear dwarfing rootstock.</title>
        <authorList>
            <person name="Wang F."/>
            <person name="Wang J."/>
            <person name="Li S."/>
            <person name="Zhang Y."/>
            <person name="Fang M."/>
            <person name="Ma L."/>
            <person name="Zhao Y."/>
            <person name="Jiang S."/>
        </authorList>
    </citation>
    <scope>NUCLEOTIDE SEQUENCE [LARGE SCALE GENOMIC DNA]</scope>
</reference>
<keyword evidence="1" id="KW-0812">Transmembrane</keyword>
<keyword evidence="1" id="KW-0472">Membrane</keyword>
<accession>A0A5N5GGL9</accession>
<evidence type="ECO:0000256" key="2">
    <source>
        <dbReference type="SAM" id="SignalP"/>
    </source>
</evidence>
<gene>
    <name evidence="3" type="ORF">D8674_034816</name>
</gene>
<evidence type="ECO:0000313" key="4">
    <source>
        <dbReference type="Proteomes" id="UP000327157"/>
    </source>
</evidence>
<organism evidence="3 4">
    <name type="scientific">Pyrus ussuriensis x Pyrus communis</name>
    <dbReference type="NCBI Taxonomy" id="2448454"/>
    <lineage>
        <taxon>Eukaryota</taxon>
        <taxon>Viridiplantae</taxon>
        <taxon>Streptophyta</taxon>
        <taxon>Embryophyta</taxon>
        <taxon>Tracheophyta</taxon>
        <taxon>Spermatophyta</taxon>
        <taxon>Magnoliopsida</taxon>
        <taxon>eudicotyledons</taxon>
        <taxon>Gunneridae</taxon>
        <taxon>Pentapetalae</taxon>
        <taxon>rosids</taxon>
        <taxon>fabids</taxon>
        <taxon>Rosales</taxon>
        <taxon>Rosaceae</taxon>
        <taxon>Amygdaloideae</taxon>
        <taxon>Maleae</taxon>
        <taxon>Pyrus</taxon>
    </lineage>
</organism>
<keyword evidence="4" id="KW-1185">Reference proteome</keyword>
<sequence>MCRVFAWVFTPPPSLGLPLMALLLVASELLFPIGFPRFGFHFVGPVSNGLLLPVRLFRCVAAIGVVLSGV</sequence>
<feature type="transmembrane region" description="Helical" evidence="1">
    <location>
        <begin position="15"/>
        <end position="35"/>
    </location>
</feature>
<protein>
    <submittedName>
        <fullName evidence="3">Uncharacterized protein</fullName>
    </submittedName>
</protein>
<proteinExistence type="predicted"/>
<evidence type="ECO:0000313" key="3">
    <source>
        <dbReference type="EMBL" id="KAB2612500.1"/>
    </source>
</evidence>
<dbReference type="AlphaFoldDB" id="A0A5N5GGL9"/>